<protein>
    <submittedName>
        <fullName evidence="2">Uncharacterized protein</fullName>
    </submittedName>
</protein>
<dbReference type="Proteomes" id="UP000542811">
    <property type="component" value="Unassembled WGS sequence"/>
</dbReference>
<evidence type="ECO:0000313" key="1">
    <source>
        <dbReference type="EMBL" id="MBB3163806.1"/>
    </source>
</evidence>
<organism evidence="2 3">
    <name type="scientific">Rhizobium laguerreae</name>
    <dbReference type="NCBI Taxonomy" id="1076926"/>
    <lineage>
        <taxon>Bacteria</taxon>
        <taxon>Pseudomonadati</taxon>
        <taxon>Pseudomonadota</taxon>
        <taxon>Alphaproteobacteria</taxon>
        <taxon>Hyphomicrobiales</taxon>
        <taxon>Rhizobiaceae</taxon>
        <taxon>Rhizobium/Agrobacterium group</taxon>
        <taxon>Rhizobium</taxon>
    </lineage>
</organism>
<evidence type="ECO:0000313" key="2">
    <source>
        <dbReference type="EMBL" id="TCU13200.1"/>
    </source>
</evidence>
<dbReference type="AlphaFoldDB" id="A0A1S9GZ85"/>
<accession>A0A1S9GZ85</accession>
<keyword evidence="4" id="KW-1185">Reference proteome</keyword>
<evidence type="ECO:0000313" key="4">
    <source>
        <dbReference type="Proteomes" id="UP000542811"/>
    </source>
</evidence>
<dbReference type="Proteomes" id="UP000295021">
    <property type="component" value="Unassembled WGS sequence"/>
</dbReference>
<sequence>MAFDPATAFAAMINAYGSVSRFAVLLPECSMPMIPYGLAERIEAYKSTCFVRFDIRLREPERAVGVWRDHPR</sequence>
<reference evidence="2 3" key="1">
    <citation type="submission" date="2019-03" db="EMBL/GenBank/DDBJ databases">
        <title>Genomic Encyclopedia of Type Strains, Phase IV (KMG-V): Genome sequencing to study the core and pangenomes of soil and plant-associated prokaryotes.</title>
        <authorList>
            <person name="Whitman W."/>
        </authorList>
    </citation>
    <scope>NUCLEOTIDE SEQUENCE [LARGE SCALE GENOMIC DNA]</scope>
    <source>
        <strain evidence="2 3">FB403</strain>
    </source>
</reference>
<name>A0A1S9GZ85_9HYPH</name>
<gene>
    <name evidence="2" type="ORF">EV131_12811</name>
    <name evidence="1" type="ORF">FHS25_004301</name>
</gene>
<proteinExistence type="predicted"/>
<evidence type="ECO:0000313" key="3">
    <source>
        <dbReference type="Proteomes" id="UP000295021"/>
    </source>
</evidence>
<dbReference type="EMBL" id="JACHXX010000006">
    <property type="protein sequence ID" value="MBB3163806.1"/>
    <property type="molecule type" value="Genomic_DNA"/>
</dbReference>
<dbReference type="EMBL" id="SMBI01000028">
    <property type="protein sequence ID" value="TCU13200.1"/>
    <property type="molecule type" value="Genomic_DNA"/>
</dbReference>
<comment type="caution">
    <text evidence="2">The sequence shown here is derived from an EMBL/GenBank/DDBJ whole genome shotgun (WGS) entry which is preliminary data.</text>
</comment>
<reference evidence="1 4" key="2">
    <citation type="submission" date="2020-08" db="EMBL/GenBank/DDBJ databases">
        <title>Genomic Encyclopedia of Type Strains, Phase III (KMG-III): the genomes of soil and plant-associated and newly described type strains.</title>
        <authorList>
            <person name="Whitman W."/>
        </authorList>
    </citation>
    <scope>NUCLEOTIDE SEQUENCE [LARGE SCALE GENOMIC DNA]</scope>
    <source>
        <strain evidence="1 4">CECT 8280</strain>
    </source>
</reference>